<organism evidence="6 7">
    <name type="scientific">Ceriporiopsis subvermispora (strain B)</name>
    <name type="common">White-rot fungus</name>
    <name type="synonym">Gelatoporia subvermispora</name>
    <dbReference type="NCBI Taxonomy" id="914234"/>
    <lineage>
        <taxon>Eukaryota</taxon>
        <taxon>Fungi</taxon>
        <taxon>Dikarya</taxon>
        <taxon>Basidiomycota</taxon>
        <taxon>Agaricomycotina</taxon>
        <taxon>Agaricomycetes</taxon>
        <taxon>Polyporales</taxon>
        <taxon>Gelatoporiaceae</taxon>
        <taxon>Gelatoporia</taxon>
    </lineage>
</organism>
<comment type="similarity">
    <text evidence="1">Belongs to the glycosyl hydrolase 16 family.</text>
</comment>
<evidence type="ECO:0000313" key="6">
    <source>
        <dbReference type="EMBL" id="EMD41440.1"/>
    </source>
</evidence>
<feature type="domain" description="GH16" evidence="5">
    <location>
        <begin position="15"/>
        <end position="286"/>
    </location>
</feature>
<gene>
    <name evidence="6" type="ORF">CERSUDRAFT_79076</name>
</gene>
<evidence type="ECO:0000313" key="7">
    <source>
        <dbReference type="Proteomes" id="UP000016930"/>
    </source>
</evidence>
<evidence type="ECO:0000256" key="1">
    <source>
        <dbReference type="ARBA" id="ARBA00006865"/>
    </source>
</evidence>
<keyword evidence="2 6" id="KW-0378">Hydrolase</keyword>
<dbReference type="GO" id="GO:0004553">
    <property type="term" value="F:hydrolase activity, hydrolyzing O-glycosyl compounds"/>
    <property type="evidence" value="ECO:0007669"/>
    <property type="project" value="InterPro"/>
</dbReference>
<accession>M2RAL1</accession>
<evidence type="ECO:0000256" key="3">
    <source>
        <dbReference type="ARBA" id="ARBA00023295"/>
    </source>
</evidence>
<dbReference type="GO" id="GO:0009251">
    <property type="term" value="P:glucan catabolic process"/>
    <property type="evidence" value="ECO:0007669"/>
    <property type="project" value="TreeGrafter"/>
</dbReference>
<dbReference type="InterPro" id="IPR050546">
    <property type="entry name" value="Glycosyl_Hydrlase_16"/>
</dbReference>
<evidence type="ECO:0000256" key="2">
    <source>
        <dbReference type="ARBA" id="ARBA00022801"/>
    </source>
</evidence>
<evidence type="ECO:0000256" key="4">
    <source>
        <dbReference type="SAM" id="SignalP"/>
    </source>
</evidence>
<dbReference type="PROSITE" id="PS51762">
    <property type="entry name" value="GH16_2"/>
    <property type="match status" value="1"/>
</dbReference>
<dbReference type="Pfam" id="PF26113">
    <property type="entry name" value="GH16_XgeA"/>
    <property type="match status" value="1"/>
</dbReference>
<evidence type="ECO:0000259" key="5">
    <source>
        <dbReference type="PROSITE" id="PS51762"/>
    </source>
</evidence>
<dbReference type="InterPro" id="IPR013320">
    <property type="entry name" value="ConA-like_dom_sf"/>
</dbReference>
<dbReference type="PANTHER" id="PTHR10963:SF24">
    <property type="entry name" value="GLYCOSIDASE C21B10.07-RELATED"/>
    <property type="match status" value="1"/>
</dbReference>
<feature type="chain" id="PRO_5004023763" evidence="4">
    <location>
        <begin position="20"/>
        <end position="318"/>
    </location>
</feature>
<reference evidence="6 7" key="1">
    <citation type="journal article" date="2012" name="Proc. Natl. Acad. Sci. U.S.A.">
        <title>Comparative genomics of Ceriporiopsis subvermispora and Phanerochaete chrysosporium provide insight into selective ligninolysis.</title>
        <authorList>
            <person name="Fernandez-Fueyo E."/>
            <person name="Ruiz-Duenas F.J."/>
            <person name="Ferreira P."/>
            <person name="Floudas D."/>
            <person name="Hibbett D.S."/>
            <person name="Canessa P."/>
            <person name="Larrondo L.F."/>
            <person name="James T.Y."/>
            <person name="Seelenfreund D."/>
            <person name="Lobos S."/>
            <person name="Polanco R."/>
            <person name="Tello M."/>
            <person name="Honda Y."/>
            <person name="Watanabe T."/>
            <person name="Watanabe T."/>
            <person name="Ryu J.S."/>
            <person name="Kubicek C.P."/>
            <person name="Schmoll M."/>
            <person name="Gaskell J."/>
            <person name="Hammel K.E."/>
            <person name="St John F.J."/>
            <person name="Vanden Wymelenberg A."/>
            <person name="Sabat G."/>
            <person name="Splinter BonDurant S."/>
            <person name="Syed K."/>
            <person name="Yadav J.S."/>
            <person name="Doddapaneni H."/>
            <person name="Subramanian V."/>
            <person name="Lavin J.L."/>
            <person name="Oguiza J.A."/>
            <person name="Perez G."/>
            <person name="Pisabarro A.G."/>
            <person name="Ramirez L."/>
            <person name="Santoyo F."/>
            <person name="Master E."/>
            <person name="Coutinho P.M."/>
            <person name="Henrissat B."/>
            <person name="Lombard V."/>
            <person name="Magnuson J.K."/>
            <person name="Kuees U."/>
            <person name="Hori C."/>
            <person name="Igarashi K."/>
            <person name="Samejima M."/>
            <person name="Held B.W."/>
            <person name="Barry K.W."/>
            <person name="LaButti K.M."/>
            <person name="Lapidus A."/>
            <person name="Lindquist E.A."/>
            <person name="Lucas S.M."/>
            <person name="Riley R."/>
            <person name="Salamov A.A."/>
            <person name="Hoffmeister D."/>
            <person name="Schwenk D."/>
            <person name="Hadar Y."/>
            <person name="Yarden O."/>
            <person name="de Vries R.P."/>
            <person name="Wiebenga A."/>
            <person name="Stenlid J."/>
            <person name="Eastwood D."/>
            <person name="Grigoriev I.V."/>
            <person name="Berka R.M."/>
            <person name="Blanchette R.A."/>
            <person name="Kersten P."/>
            <person name="Martinez A.T."/>
            <person name="Vicuna R."/>
            <person name="Cullen D."/>
        </authorList>
    </citation>
    <scope>NUCLEOTIDE SEQUENCE [LARGE SCALE GENOMIC DNA]</scope>
    <source>
        <strain evidence="6 7">B</strain>
    </source>
</reference>
<name>M2RAL1_CERS8</name>
<proteinExistence type="inferred from homology"/>
<dbReference type="Gene3D" id="2.60.120.200">
    <property type="match status" value="1"/>
</dbReference>
<dbReference type="PANTHER" id="PTHR10963">
    <property type="entry name" value="GLYCOSYL HYDROLASE-RELATED"/>
    <property type="match status" value="1"/>
</dbReference>
<dbReference type="EMBL" id="KB445791">
    <property type="protein sequence ID" value="EMD41440.1"/>
    <property type="molecule type" value="Genomic_DNA"/>
</dbReference>
<protein>
    <submittedName>
        <fullName evidence="6">Glycoside hydrolase family 16 protein</fullName>
    </submittedName>
</protein>
<dbReference type="InterPro" id="IPR000757">
    <property type="entry name" value="Beta-glucanase-like"/>
</dbReference>
<dbReference type="CDD" id="cd02181">
    <property type="entry name" value="GH16_fungal_Lam16A_glucanase"/>
    <property type="match status" value="1"/>
</dbReference>
<keyword evidence="7" id="KW-1185">Reference proteome</keyword>
<feature type="signal peptide" evidence="4">
    <location>
        <begin position="1"/>
        <end position="19"/>
    </location>
</feature>
<dbReference type="Proteomes" id="UP000016930">
    <property type="component" value="Unassembled WGS sequence"/>
</dbReference>
<dbReference type="FunFam" id="2.60.120.200:FF:000114">
    <property type="entry name" value="Probable endo-1,3(4)-beta-glucanase NFIA_089530"/>
    <property type="match status" value="1"/>
</dbReference>
<dbReference type="SUPFAM" id="SSF49899">
    <property type="entry name" value="Concanavalin A-like lectins/glucanases"/>
    <property type="match status" value="1"/>
</dbReference>
<dbReference type="OrthoDB" id="192832at2759"/>
<dbReference type="AlphaFoldDB" id="M2RAL1"/>
<dbReference type="HOGENOM" id="CLU_016972_1_1_1"/>
<sequence length="318" mass="33824">MWSSFASFTVLALVSRSLAATYSLNQNYVGTDFLTAWTHEAIADPTNGRVNYVDQATATSLNLTYANGDTLIMRADDTTVLSASGPGRNSVRIRSNAEFTHHVAVFDIRHMPQGCATWPAVWETAETNWPNGGEVDILEGVNDETPDSITLHTGAGCTMPASGQTMLGALTSTDCNANDNGNAGCGVRAPSANSYGPTFNAQGGGFYAMERNSDFIKVWFWSHSDGGVPSDLSTGASSVDTDNWGTPTALFPNTDCDIDEEFSANNIIINLTLCGDWAGQAAVFNGAGCPGDCVDYVNNNPSSFSNAYWDIAAVRVYV</sequence>
<keyword evidence="3" id="KW-0326">Glycosidase</keyword>
<keyword evidence="4" id="KW-0732">Signal</keyword>
<dbReference type="STRING" id="914234.M2RAL1"/>